<dbReference type="Proteomes" id="UP000317728">
    <property type="component" value="Chromosome"/>
</dbReference>
<evidence type="ECO:0000313" key="3">
    <source>
        <dbReference type="Proteomes" id="UP000317728"/>
    </source>
</evidence>
<keyword evidence="1" id="KW-1133">Transmembrane helix</keyword>
<proteinExistence type="predicted"/>
<feature type="transmembrane region" description="Helical" evidence="1">
    <location>
        <begin position="69"/>
        <end position="92"/>
    </location>
</feature>
<evidence type="ECO:0008006" key="4">
    <source>
        <dbReference type="Google" id="ProtNLM"/>
    </source>
</evidence>
<accession>A0AB73U588</accession>
<organism evidence="2 3">
    <name type="scientific">Mycobacteroides chelonae</name>
    <name type="common">Mycobacterium chelonae</name>
    <dbReference type="NCBI Taxonomy" id="1774"/>
    <lineage>
        <taxon>Bacteria</taxon>
        <taxon>Bacillati</taxon>
        <taxon>Actinomycetota</taxon>
        <taxon>Actinomycetes</taxon>
        <taxon>Mycobacteriales</taxon>
        <taxon>Mycobacteriaceae</taxon>
        <taxon>Mycobacteroides</taxon>
    </lineage>
</organism>
<feature type="transmembrane region" description="Helical" evidence="1">
    <location>
        <begin position="161"/>
        <end position="182"/>
    </location>
</feature>
<dbReference type="AlphaFoldDB" id="A0AB73U588"/>
<keyword evidence="1" id="KW-0812">Transmembrane</keyword>
<name>A0AB73U588_MYCCH</name>
<evidence type="ECO:0000313" key="2">
    <source>
        <dbReference type="EMBL" id="QDF71798.1"/>
    </source>
</evidence>
<protein>
    <recommendedName>
        <fullName evidence="4">Transmembrane protein</fullName>
    </recommendedName>
</protein>
<dbReference type="RefSeq" id="WP_075908728.1">
    <property type="nucleotide sequence ID" value="NZ_CP041150.1"/>
</dbReference>
<keyword evidence="1" id="KW-0472">Membrane</keyword>
<evidence type="ECO:0000256" key="1">
    <source>
        <dbReference type="SAM" id="Phobius"/>
    </source>
</evidence>
<dbReference type="EMBL" id="CP041150">
    <property type="protein sequence ID" value="QDF71798.1"/>
    <property type="molecule type" value="Genomic_DNA"/>
</dbReference>
<gene>
    <name evidence="2" type="ORF">FJK96_17650</name>
</gene>
<feature type="transmembrane region" description="Helical" evidence="1">
    <location>
        <begin position="112"/>
        <end position="131"/>
    </location>
</feature>
<reference evidence="2 3" key="1">
    <citation type="submission" date="2019-06" db="EMBL/GenBank/DDBJ databases">
        <title>Whole geneome sequnce of Mycobacteroides chelonae M77 isolated from bovine milk from Meghalaya, India.</title>
        <authorList>
            <person name="Vise E."/>
            <person name="Das S."/>
            <person name="Garg A."/>
            <person name="Ghatak S."/>
            <person name="Shakuntala I."/>
            <person name="Milton A.A.P."/>
            <person name="Karam A."/>
            <person name="Sanjukta R."/>
            <person name="Puro K."/>
            <person name="Sen A."/>
        </authorList>
    </citation>
    <scope>NUCLEOTIDE SEQUENCE [LARGE SCALE GENOMIC DNA]</scope>
    <source>
        <strain evidence="2 3">M77</strain>
    </source>
</reference>
<sequence length="210" mass="23346">MAHPDNPAWRRNTTLTPRRRFARGGIFYERVINVVAKITTGVLIAAGIGLASGVIPHAWCYAGDHANGFWILAAILFLLEAVCLLFTIGVFWFSPERQLIPKNQLTSRIKQYIKISVSVAVFGMSAFWGALAGEMVTDLHDKGFHIEDAHHLLSEVVGTPIRMLLSLAWMVVLAVAAGDLWANGRNGRARALSRLRHFIYGEPSEAERWL</sequence>
<feature type="transmembrane region" description="Helical" evidence="1">
    <location>
        <begin position="27"/>
        <end position="49"/>
    </location>
</feature>